<dbReference type="PANTHER" id="PTHR43464">
    <property type="entry name" value="METHYLTRANSFERASE"/>
    <property type="match status" value="1"/>
</dbReference>
<evidence type="ECO:0000259" key="4">
    <source>
        <dbReference type="Pfam" id="PF13649"/>
    </source>
</evidence>
<accession>A0ABX1RDP6</accession>
<dbReference type="InterPro" id="IPR029063">
    <property type="entry name" value="SAM-dependent_MTases_sf"/>
</dbReference>
<dbReference type="Pfam" id="PF13649">
    <property type="entry name" value="Methyltransf_25"/>
    <property type="match status" value="1"/>
</dbReference>
<evidence type="ECO:0000256" key="1">
    <source>
        <dbReference type="ARBA" id="ARBA00022603"/>
    </source>
</evidence>
<evidence type="ECO:0000313" key="6">
    <source>
        <dbReference type="Proteomes" id="UP001296706"/>
    </source>
</evidence>
<dbReference type="Gene3D" id="3.40.50.150">
    <property type="entry name" value="Vaccinia Virus protein VP39"/>
    <property type="match status" value="1"/>
</dbReference>
<evidence type="ECO:0000256" key="2">
    <source>
        <dbReference type="ARBA" id="ARBA00022679"/>
    </source>
</evidence>
<dbReference type="PANTHER" id="PTHR43464:SF19">
    <property type="entry name" value="UBIQUINONE BIOSYNTHESIS O-METHYLTRANSFERASE, MITOCHONDRIAL"/>
    <property type="match status" value="1"/>
</dbReference>
<dbReference type="InterPro" id="IPR041698">
    <property type="entry name" value="Methyltransf_25"/>
</dbReference>
<name>A0ABX1RDP6_9PSEU</name>
<evidence type="ECO:0000256" key="3">
    <source>
        <dbReference type="ARBA" id="ARBA00022691"/>
    </source>
</evidence>
<dbReference type="EMBL" id="JAAXKY010000026">
    <property type="protein sequence ID" value="NMH77554.1"/>
    <property type="molecule type" value="Genomic_DNA"/>
</dbReference>
<dbReference type="GO" id="GO:0032259">
    <property type="term" value="P:methylation"/>
    <property type="evidence" value="ECO:0007669"/>
    <property type="project" value="UniProtKB-KW"/>
</dbReference>
<reference evidence="5 6" key="1">
    <citation type="submission" date="2020-04" db="EMBL/GenBank/DDBJ databases">
        <authorList>
            <person name="Klaysubun C."/>
            <person name="Duangmal K."/>
            <person name="Lipun K."/>
        </authorList>
    </citation>
    <scope>NUCLEOTIDE SEQUENCE [LARGE SCALE GENOMIC DNA]</scope>
    <source>
        <strain evidence="5 6">JCM 11839</strain>
    </source>
</reference>
<dbReference type="GO" id="GO:0008168">
    <property type="term" value="F:methyltransferase activity"/>
    <property type="evidence" value="ECO:0007669"/>
    <property type="project" value="UniProtKB-KW"/>
</dbReference>
<comment type="caution">
    <text evidence="5">The sequence shown here is derived from an EMBL/GenBank/DDBJ whole genome shotgun (WGS) entry which is preliminary data.</text>
</comment>
<dbReference type="Proteomes" id="UP001296706">
    <property type="component" value="Unassembled WGS sequence"/>
</dbReference>
<sequence length="295" mass="31679">MPETAGVGHESVGAIAVHTDPSNVEQFRAWDGDRGSHWATHAERYDEGVAGYQDRFLAAAAIGTSETVLDIGCGTGRTTRDAARRACAGSALGVDLSSRMIALARGLVERERVGNATFRQADVQVQPFPEQHFDVAVSRHGSMFFGDAPAAFANIARSLRPGGRLVLLTWQPARDNEWISRFGAILAAGREPPAAAPDAPGPFSLSDPERVRRVLTAGGFTDVHLQSLTGPMYFGPDPEDACRFVAGQQAGMLRDLDADTRARALDALLADMAEHRTERGVLYGSATWLIQARRG</sequence>
<keyword evidence="6" id="KW-1185">Reference proteome</keyword>
<dbReference type="CDD" id="cd02440">
    <property type="entry name" value="AdoMet_MTases"/>
    <property type="match status" value="1"/>
</dbReference>
<keyword evidence="1 5" id="KW-0489">Methyltransferase</keyword>
<evidence type="ECO:0000313" key="5">
    <source>
        <dbReference type="EMBL" id="NMH77554.1"/>
    </source>
</evidence>
<proteinExistence type="predicted"/>
<keyword evidence="3" id="KW-0949">S-adenosyl-L-methionine</keyword>
<organism evidence="5 6">
    <name type="scientific">Pseudonocardia xinjiangensis</name>
    <dbReference type="NCBI Taxonomy" id="75289"/>
    <lineage>
        <taxon>Bacteria</taxon>
        <taxon>Bacillati</taxon>
        <taxon>Actinomycetota</taxon>
        <taxon>Actinomycetes</taxon>
        <taxon>Pseudonocardiales</taxon>
        <taxon>Pseudonocardiaceae</taxon>
        <taxon>Pseudonocardia</taxon>
    </lineage>
</organism>
<keyword evidence="2" id="KW-0808">Transferase</keyword>
<dbReference type="SUPFAM" id="SSF53335">
    <property type="entry name" value="S-adenosyl-L-methionine-dependent methyltransferases"/>
    <property type="match status" value="1"/>
</dbReference>
<feature type="domain" description="Methyltransferase" evidence="4">
    <location>
        <begin position="68"/>
        <end position="163"/>
    </location>
</feature>
<protein>
    <submittedName>
        <fullName evidence="5">Methyltransferase domain-containing protein</fullName>
    </submittedName>
</protein>
<gene>
    <name evidence="5" type="ORF">HF577_10720</name>
</gene>